<gene>
    <name evidence="1" type="ORF">BD311DRAFT_807273</name>
</gene>
<dbReference type="OrthoDB" id="3250989at2759"/>
<organism evidence="1">
    <name type="scientific">Dichomitus squalens</name>
    <dbReference type="NCBI Taxonomy" id="114155"/>
    <lineage>
        <taxon>Eukaryota</taxon>
        <taxon>Fungi</taxon>
        <taxon>Dikarya</taxon>
        <taxon>Basidiomycota</taxon>
        <taxon>Agaricomycotina</taxon>
        <taxon>Agaricomycetes</taxon>
        <taxon>Polyporales</taxon>
        <taxon>Polyporaceae</taxon>
        <taxon>Dichomitus</taxon>
    </lineage>
</organism>
<dbReference type="AlphaFoldDB" id="A0A4Q9MK36"/>
<dbReference type="SUPFAM" id="SSF56112">
    <property type="entry name" value="Protein kinase-like (PK-like)"/>
    <property type="match status" value="1"/>
</dbReference>
<dbReference type="InterPro" id="IPR011009">
    <property type="entry name" value="Kinase-like_dom_sf"/>
</dbReference>
<dbReference type="EMBL" id="ML143426">
    <property type="protein sequence ID" value="TBU27934.1"/>
    <property type="molecule type" value="Genomic_DNA"/>
</dbReference>
<reference evidence="1" key="1">
    <citation type="submission" date="2019-01" db="EMBL/GenBank/DDBJ databases">
        <title>Draft genome sequences of three monokaryotic isolates of the white-rot basidiomycete fungus Dichomitus squalens.</title>
        <authorList>
            <consortium name="DOE Joint Genome Institute"/>
            <person name="Lopez S.C."/>
            <person name="Andreopoulos B."/>
            <person name="Pangilinan J."/>
            <person name="Lipzen A."/>
            <person name="Riley R."/>
            <person name="Ahrendt S."/>
            <person name="Ng V."/>
            <person name="Barry K."/>
            <person name="Daum C."/>
            <person name="Grigoriev I.V."/>
            <person name="Hilden K.S."/>
            <person name="Makela M.R."/>
            <person name="de Vries R.P."/>
        </authorList>
    </citation>
    <scope>NUCLEOTIDE SEQUENCE [LARGE SCALE GENOMIC DNA]</scope>
    <source>
        <strain evidence="1">OM18370.1</strain>
    </source>
</reference>
<evidence type="ECO:0000313" key="1">
    <source>
        <dbReference type="EMBL" id="TBU27934.1"/>
    </source>
</evidence>
<accession>A0A4Q9MK36</accession>
<protein>
    <recommendedName>
        <fullName evidence="2">Protein kinase domain-containing protein</fullName>
    </recommendedName>
</protein>
<sequence length="633" mass="70133">MPDVDYIFFYPHRDGAYDIVVTVAAADTFRLSHLWKLAREQEPSVASHLGAAKCTFYVPSDLLIEPDTTLLSRSRQWLLQHRQDEDKVVRLIKEVRTIFPDGPSPDLVHFLVVTEEVLESLDELGTLQDQALREREKRTESIRNDVPRRSAGVSDFAGVQNVVVKNADKFHAGRPAGNYGPPASLFNHALGRFDYHLRHLDDDIPEIDPPPALIRLVHSLMAAGAHSYPVEDARVEAIKTSLSEIFAKELHWEPSKTLYGVAPDAISVDDPPFVVVEVKNEVGLKGDASLQAGLSYTHIATAPQFKALRRRSNYPAILCGIMGNLLEIGVAIYTDGTYYNLLLSERLHLGFHSAKNVLRLSRAFAATRSAMSHLTAFYKQLNAAPPPQGSIAHLFPSPLQIPSYTDFVPALTFTHRLTRSGEAVLLAKTERERQSGIYLATMPRMSSNVGEDRMVSSSSRGAPADSVEVVVKFTERYHPDAHKLLAAEHLAPALHACVPVYGDLFMVVMDRVHGTIAWEPATRNELLPHRIYEDVRRAIALLHSHDLVFGDLRTPNIMVVPGGSGPDDGPRGMLIDFDWVGTHGSSRYPASLDEGLPDWGTSGIQRHGIMDKAHDNAMLDRFEKQCHPAGVPV</sequence>
<name>A0A4Q9MK36_9APHY</name>
<evidence type="ECO:0008006" key="2">
    <source>
        <dbReference type="Google" id="ProtNLM"/>
    </source>
</evidence>
<proteinExistence type="predicted"/>
<dbReference type="Proteomes" id="UP000292957">
    <property type="component" value="Unassembled WGS sequence"/>
</dbReference>